<dbReference type="AlphaFoldDB" id="A8P9C9"/>
<feature type="compositionally biased region" description="Basic residues" evidence="1">
    <location>
        <begin position="929"/>
        <end position="943"/>
    </location>
</feature>
<feature type="region of interest" description="Disordered" evidence="1">
    <location>
        <begin position="905"/>
        <end position="960"/>
    </location>
</feature>
<feature type="compositionally biased region" description="Basic and acidic residues" evidence="1">
    <location>
        <begin position="714"/>
        <end position="723"/>
    </location>
</feature>
<dbReference type="VEuPathDB" id="FungiDB:CC1G_09646"/>
<feature type="compositionally biased region" description="Acidic residues" evidence="1">
    <location>
        <begin position="704"/>
        <end position="713"/>
    </location>
</feature>
<dbReference type="InParanoid" id="A8P9C9"/>
<reference evidence="3 4" key="1">
    <citation type="journal article" date="2010" name="Proc. Natl. Acad. Sci. U.S.A.">
        <title>Insights into evolution of multicellular fungi from the assembled chromosomes of the mushroom Coprinopsis cinerea (Coprinus cinereus).</title>
        <authorList>
            <person name="Stajich J.E."/>
            <person name="Wilke S.K."/>
            <person name="Ahren D."/>
            <person name="Au C.H."/>
            <person name="Birren B.W."/>
            <person name="Borodovsky M."/>
            <person name="Burns C."/>
            <person name="Canback B."/>
            <person name="Casselton L.A."/>
            <person name="Cheng C.K."/>
            <person name="Deng J."/>
            <person name="Dietrich F.S."/>
            <person name="Fargo D.C."/>
            <person name="Farman M.L."/>
            <person name="Gathman A.C."/>
            <person name="Goldberg J."/>
            <person name="Guigo R."/>
            <person name="Hoegger P.J."/>
            <person name="Hooker J.B."/>
            <person name="Huggins A."/>
            <person name="James T.Y."/>
            <person name="Kamada T."/>
            <person name="Kilaru S."/>
            <person name="Kodira C."/>
            <person name="Kues U."/>
            <person name="Kupfer D."/>
            <person name="Kwan H.S."/>
            <person name="Lomsadze A."/>
            <person name="Li W."/>
            <person name="Lilly W.W."/>
            <person name="Ma L.J."/>
            <person name="Mackey A.J."/>
            <person name="Manning G."/>
            <person name="Martin F."/>
            <person name="Muraguchi H."/>
            <person name="Natvig D.O."/>
            <person name="Palmerini H."/>
            <person name="Ramesh M.A."/>
            <person name="Rehmeyer C.J."/>
            <person name="Roe B.A."/>
            <person name="Shenoy N."/>
            <person name="Stanke M."/>
            <person name="Ter-Hovhannisyan V."/>
            <person name="Tunlid A."/>
            <person name="Velagapudi R."/>
            <person name="Vision T.J."/>
            <person name="Zeng Q."/>
            <person name="Zolan M.E."/>
            <person name="Pukkila P.J."/>
        </authorList>
    </citation>
    <scope>NUCLEOTIDE SEQUENCE [LARGE SCALE GENOMIC DNA]</scope>
    <source>
        <strain evidence="4">Okayama-7 / 130 / ATCC MYA-4618 / FGSC 9003</strain>
    </source>
</reference>
<keyword evidence="3" id="KW-0418">Kinase</keyword>
<dbReference type="Proteomes" id="UP000001861">
    <property type="component" value="Unassembled WGS sequence"/>
</dbReference>
<sequence length="978" mass="108889">MSGGDCATPFVDQGRVQRPSMFAMTSPMIPSGISRLHQWVIDSFSSLIQRKGRRFDDNGEVEFTRPYNKFHLDATGPSLAVLIDPLYDASTNHWKGFPVTSPSLPSNLSATAHLLKSLIEQLSQCSDVQPNQRQLFDCSVLRGDDHEVPSLCVTNLDEFSFHGESDMEYPGYHNILLSIGITTDTDMSNVEQQVAEASRYAARTLIGQANRSCARVLMMSETMCRVFHFTRTPGVRYSIAFNFHSDPVVFTRLFLGLISNRPQNIGFYEDTIRPCPADSPEAVIKIVPDEDEEPYLFTVSRDIPIVDSFGYWTVWNVFSCDADDNENAPFLLKVAYAPDQWDLTEIEVLRVAEAKDLPGVARMVAYQEESDRYDFETKTHTWCKLTPAERRYVQHCIVLEAHGLSIDHFETSEQAFEAFIDCMTGHGSFANLGVLHRNITVKNIILGKPNAKKGWRGVLFNFDSAAFVDPSTFEPKPAFPPIDDLLETPFSQAFQSVETLRSHSTRADNKGKSKGRKSVKTRSDRSEAMNHDYLDELQSFFYVLLWLCTTYRACSKSTTTTPIAKTDPFPKELAACFEVNGSPESIEKAIEAKLALMMDDLLWSDLTKQASDAQEGSLICPILWGKPTVWLLTKFRSHLQHGLKAKEEVRGGRMTMAEFKERFYGGKNMLEQYTEIVWMLEDAVNGIDNDTEDFEGYASVRDESEVEDSDEIGSEVKAEKAVEGEDDSDREAEEEVEQLLLAARDPSVEAQGQQNTGNTTQATEQDDAGAPPEAQQTEVIAEPAAVKVKVSKAGRGKNVASRSAHPTDGAPIPPVRRSTRNTKRRREESTVAATSSSTPTTDSDANDKPVTSEKVIETDVKPALRRSSRIKKGQTVEPTAAPAPIPSTDDVVEVVSAVVLTIKVPARGGQKRRRDEEDQNDGMIEGKDKKGRAVKGRKAKRARKDKEETGEKENTSTNVKAQGATLCLHISLDRNMPQ</sequence>
<gene>
    <name evidence="3" type="ORF">CC1G_09646</name>
</gene>
<dbReference type="InterPro" id="IPR040976">
    <property type="entry name" value="Pkinase_fungal"/>
</dbReference>
<feature type="compositionally biased region" description="Basic and acidic residues" evidence="1">
    <location>
        <begin position="845"/>
        <end position="862"/>
    </location>
</feature>
<evidence type="ECO:0000313" key="4">
    <source>
        <dbReference type="Proteomes" id="UP000001861"/>
    </source>
</evidence>
<evidence type="ECO:0000313" key="3">
    <source>
        <dbReference type="EMBL" id="EAU82044.1"/>
    </source>
</evidence>
<keyword evidence="4" id="KW-1185">Reference proteome</keyword>
<comment type="caution">
    <text evidence="3">The sequence shown here is derived from an EMBL/GenBank/DDBJ whole genome shotgun (WGS) entry which is preliminary data.</text>
</comment>
<accession>A8P9C9</accession>
<dbReference type="SUPFAM" id="SSF56112">
    <property type="entry name" value="Protein kinase-like (PK-like)"/>
    <property type="match status" value="1"/>
</dbReference>
<dbReference type="GO" id="GO:0016301">
    <property type="term" value="F:kinase activity"/>
    <property type="evidence" value="ECO:0007669"/>
    <property type="project" value="UniProtKB-KW"/>
</dbReference>
<dbReference type="GeneID" id="6016362"/>
<protein>
    <submittedName>
        <fullName evidence="3">Other/FunK1 protein kinase</fullName>
    </submittedName>
</protein>
<dbReference type="RefSeq" id="XP_001839743.1">
    <property type="nucleotide sequence ID" value="XM_001839691.1"/>
</dbReference>
<feature type="domain" description="Fungal-type protein kinase" evidence="2">
    <location>
        <begin position="170"/>
        <end position="548"/>
    </location>
</feature>
<dbReference type="PANTHER" id="PTHR38248">
    <property type="entry name" value="FUNK1 6"/>
    <property type="match status" value="1"/>
</dbReference>
<feature type="compositionally biased region" description="Basic residues" evidence="1">
    <location>
        <begin position="863"/>
        <end position="872"/>
    </location>
</feature>
<dbReference type="PANTHER" id="PTHR38248:SF2">
    <property type="entry name" value="FUNK1 11"/>
    <property type="match status" value="1"/>
</dbReference>
<evidence type="ECO:0000256" key="1">
    <source>
        <dbReference type="SAM" id="MobiDB-lite"/>
    </source>
</evidence>
<keyword evidence="3" id="KW-0808">Transferase</keyword>
<feature type="compositionally biased region" description="Acidic residues" evidence="1">
    <location>
        <begin position="724"/>
        <end position="737"/>
    </location>
</feature>
<dbReference type="Pfam" id="PF17667">
    <property type="entry name" value="Pkinase_fungal"/>
    <property type="match status" value="1"/>
</dbReference>
<feature type="compositionally biased region" description="Basic and acidic residues" evidence="1">
    <location>
        <begin position="944"/>
        <end position="954"/>
    </location>
</feature>
<evidence type="ECO:0000259" key="2">
    <source>
        <dbReference type="Pfam" id="PF17667"/>
    </source>
</evidence>
<dbReference type="InterPro" id="IPR011009">
    <property type="entry name" value="Kinase-like_dom_sf"/>
</dbReference>
<dbReference type="EMBL" id="AACS02000011">
    <property type="protein sequence ID" value="EAU82044.1"/>
    <property type="molecule type" value="Genomic_DNA"/>
</dbReference>
<proteinExistence type="predicted"/>
<feature type="compositionally biased region" description="Low complexity" evidence="1">
    <location>
        <begin position="738"/>
        <end position="763"/>
    </location>
</feature>
<dbReference type="KEGG" id="cci:CC1G_09646"/>
<organism evidence="3 4">
    <name type="scientific">Coprinopsis cinerea (strain Okayama-7 / 130 / ATCC MYA-4618 / FGSC 9003)</name>
    <name type="common">Inky cap fungus</name>
    <name type="synonym">Hormographiella aspergillata</name>
    <dbReference type="NCBI Taxonomy" id="240176"/>
    <lineage>
        <taxon>Eukaryota</taxon>
        <taxon>Fungi</taxon>
        <taxon>Dikarya</taxon>
        <taxon>Basidiomycota</taxon>
        <taxon>Agaricomycotina</taxon>
        <taxon>Agaricomycetes</taxon>
        <taxon>Agaricomycetidae</taxon>
        <taxon>Agaricales</taxon>
        <taxon>Agaricineae</taxon>
        <taxon>Psathyrellaceae</taxon>
        <taxon>Coprinopsis</taxon>
    </lineage>
</organism>
<feature type="compositionally biased region" description="Low complexity" evidence="1">
    <location>
        <begin position="830"/>
        <end position="843"/>
    </location>
</feature>
<dbReference type="OrthoDB" id="5569250at2759"/>
<dbReference type="STRING" id="240176.A8P9C9"/>
<name>A8P9C9_COPC7</name>
<feature type="region of interest" description="Disordered" evidence="1">
    <location>
        <begin position="500"/>
        <end position="525"/>
    </location>
</feature>
<feature type="region of interest" description="Disordered" evidence="1">
    <location>
        <begin position="699"/>
        <end position="886"/>
    </location>
</feature>